<reference evidence="2" key="1">
    <citation type="journal article" date="2019" name="Int. J. Syst. Evol. Microbiol.">
        <title>The Global Catalogue of Microorganisms (GCM) 10K type strain sequencing project: providing services to taxonomists for standard genome sequencing and annotation.</title>
        <authorList>
            <consortium name="The Broad Institute Genomics Platform"/>
            <consortium name="The Broad Institute Genome Sequencing Center for Infectious Disease"/>
            <person name="Wu L."/>
            <person name="Ma J."/>
        </authorList>
    </citation>
    <scope>NUCLEOTIDE SEQUENCE [LARGE SCALE GENOMIC DNA]</scope>
    <source>
        <strain evidence="2">CGMCC 1.18439</strain>
    </source>
</reference>
<organism evidence="1 2">
    <name type="scientific">Deinococcus piscis</name>
    <dbReference type="NCBI Taxonomy" id="394230"/>
    <lineage>
        <taxon>Bacteria</taxon>
        <taxon>Thermotogati</taxon>
        <taxon>Deinococcota</taxon>
        <taxon>Deinococci</taxon>
        <taxon>Deinococcales</taxon>
        <taxon>Deinococcaceae</taxon>
        <taxon>Deinococcus</taxon>
    </lineage>
</organism>
<keyword evidence="2" id="KW-1185">Reference proteome</keyword>
<protein>
    <recommendedName>
        <fullName evidence="3">DUF4279 domain-containing protein</fullName>
    </recommendedName>
</protein>
<proteinExistence type="predicted"/>
<evidence type="ECO:0008006" key="3">
    <source>
        <dbReference type="Google" id="ProtNLM"/>
    </source>
</evidence>
<accession>A0ABQ3K2T4</accession>
<evidence type="ECO:0000313" key="2">
    <source>
        <dbReference type="Proteomes" id="UP000632154"/>
    </source>
</evidence>
<name>A0ABQ3K2T4_9DEIO</name>
<dbReference type="Proteomes" id="UP000632154">
    <property type="component" value="Unassembled WGS sequence"/>
</dbReference>
<comment type="caution">
    <text evidence="1">The sequence shown here is derived from an EMBL/GenBank/DDBJ whole genome shotgun (WGS) entry which is preliminary data.</text>
</comment>
<gene>
    <name evidence="1" type="ORF">GCM10017783_00560</name>
</gene>
<dbReference type="EMBL" id="BNAL01000001">
    <property type="protein sequence ID" value="GHF92655.1"/>
    <property type="molecule type" value="Genomic_DNA"/>
</dbReference>
<sequence length="136" mass="15676">MAEITCEMYVYVGFYGLFDPRELLRLLSPQGAICETRRVGEALWYVPKMAQFDVLEVKTAKRRTYELEKLLDELRGTSSTWAEAGAWAKSRNLNVFLRVVAEFGETTPALVMRPNHLMWLLSLEATVDMDLYNFNS</sequence>
<evidence type="ECO:0000313" key="1">
    <source>
        <dbReference type="EMBL" id="GHF92655.1"/>
    </source>
</evidence>